<evidence type="ECO:0000313" key="2">
    <source>
        <dbReference type="Proteomes" id="UP000295217"/>
    </source>
</evidence>
<dbReference type="GO" id="GO:0016787">
    <property type="term" value="F:hydrolase activity"/>
    <property type="evidence" value="ECO:0007669"/>
    <property type="project" value="UniProtKB-KW"/>
</dbReference>
<proteinExistence type="predicted"/>
<dbReference type="InterPro" id="IPR023214">
    <property type="entry name" value="HAD_sf"/>
</dbReference>
<name>A0A4R5A6I6_9ACTN</name>
<gene>
    <name evidence="1" type="ORF">E1262_18020</name>
</gene>
<dbReference type="PANTHER" id="PTHR43434:SF20">
    <property type="entry name" value="5'-NUCLEOTIDASE"/>
    <property type="match status" value="1"/>
</dbReference>
<protein>
    <submittedName>
        <fullName evidence="1">HAD family hydrolase</fullName>
    </submittedName>
</protein>
<evidence type="ECO:0000313" key="1">
    <source>
        <dbReference type="EMBL" id="TDD67728.1"/>
    </source>
</evidence>
<dbReference type="SUPFAM" id="SSF56784">
    <property type="entry name" value="HAD-like"/>
    <property type="match status" value="1"/>
</dbReference>
<keyword evidence="1" id="KW-0378">Hydrolase</keyword>
<dbReference type="PANTHER" id="PTHR43434">
    <property type="entry name" value="PHOSPHOGLYCOLATE PHOSPHATASE"/>
    <property type="match status" value="1"/>
</dbReference>
<sequence>MSHGNGRMPRMVITVPLTIGFDLDLTLVDSAEGITVSMTEAFRQVGVVIDPQQLLPMIGLPLDTTLRAFVPTDRVDEAREIYRALYPTMGIPGTKPLPGAVEAVDAIHAHHGTVLVVSAKIESAVRAVLAHVGLPVDDVVGERYAESKGAALQERGADVYVGDHPGDMIGARTAGAYAIGVTTGGHDAVALREAGADVVFSDLLDFPYWLDDYVGTPT</sequence>
<dbReference type="EMBL" id="SMLB01000026">
    <property type="protein sequence ID" value="TDD67728.1"/>
    <property type="molecule type" value="Genomic_DNA"/>
</dbReference>
<reference evidence="1 2" key="1">
    <citation type="submission" date="2019-02" db="EMBL/GenBank/DDBJ databases">
        <title>Draft genome sequences of novel Actinobacteria.</title>
        <authorList>
            <person name="Sahin N."/>
            <person name="Ay H."/>
            <person name="Saygin H."/>
        </authorList>
    </citation>
    <scope>NUCLEOTIDE SEQUENCE [LARGE SCALE GENOMIC DNA]</scope>
    <source>
        <strain evidence="1 2">8K307</strain>
    </source>
</reference>
<accession>A0A4R5A6I6</accession>
<dbReference type="InterPro" id="IPR041492">
    <property type="entry name" value="HAD_2"/>
</dbReference>
<dbReference type="InterPro" id="IPR050155">
    <property type="entry name" value="HAD-like_hydrolase_sf"/>
</dbReference>
<dbReference type="InterPro" id="IPR023198">
    <property type="entry name" value="PGP-like_dom2"/>
</dbReference>
<dbReference type="Gene3D" id="3.40.50.1000">
    <property type="entry name" value="HAD superfamily/HAD-like"/>
    <property type="match status" value="1"/>
</dbReference>
<keyword evidence="2" id="KW-1185">Reference proteome</keyword>
<dbReference type="Pfam" id="PF13419">
    <property type="entry name" value="HAD_2"/>
    <property type="match status" value="1"/>
</dbReference>
<dbReference type="Proteomes" id="UP000295217">
    <property type="component" value="Unassembled WGS sequence"/>
</dbReference>
<dbReference type="OrthoDB" id="9793014at2"/>
<dbReference type="AlphaFoldDB" id="A0A4R5A6I6"/>
<comment type="caution">
    <text evidence="1">The sequence shown here is derived from an EMBL/GenBank/DDBJ whole genome shotgun (WGS) entry which is preliminary data.</text>
</comment>
<dbReference type="GO" id="GO:0004713">
    <property type="term" value="F:protein tyrosine kinase activity"/>
    <property type="evidence" value="ECO:0007669"/>
    <property type="project" value="TreeGrafter"/>
</dbReference>
<dbReference type="Gene3D" id="1.10.150.240">
    <property type="entry name" value="Putative phosphatase, domain 2"/>
    <property type="match status" value="1"/>
</dbReference>
<dbReference type="GO" id="GO:0005829">
    <property type="term" value="C:cytosol"/>
    <property type="evidence" value="ECO:0007669"/>
    <property type="project" value="TreeGrafter"/>
</dbReference>
<dbReference type="InterPro" id="IPR036412">
    <property type="entry name" value="HAD-like_sf"/>
</dbReference>
<organism evidence="1 2">
    <name type="scientific">Jiangella aurantiaca</name>
    <dbReference type="NCBI Taxonomy" id="2530373"/>
    <lineage>
        <taxon>Bacteria</taxon>
        <taxon>Bacillati</taxon>
        <taxon>Actinomycetota</taxon>
        <taxon>Actinomycetes</taxon>
        <taxon>Jiangellales</taxon>
        <taxon>Jiangellaceae</taxon>
        <taxon>Jiangella</taxon>
    </lineage>
</organism>